<feature type="domain" description="DUF6879" evidence="1">
    <location>
        <begin position="14"/>
        <end position="168"/>
    </location>
</feature>
<sequence>MELISVARRAELIENARSVLKVELRDHYAVDRELFAAWQAGSADALDRAAAASRDRVAARVATGMSLRRVKVVSEPLSEYQQFAFDYSAYAVAAGEDIRWLPRRLASTVLLPGNDFFVLDDDFVIFNVLDGGDNRAEQQLRQDVGTVKLCRVAFDAAWAVAVPHQAYSAR</sequence>
<dbReference type="InterPro" id="IPR049244">
    <property type="entry name" value="DUF6879"/>
</dbReference>
<organism evidence="2 3">
    <name type="scientific">Candidatus Protofrankia californiensis</name>
    <dbReference type="NCBI Taxonomy" id="1839754"/>
    <lineage>
        <taxon>Bacteria</taxon>
        <taxon>Bacillati</taxon>
        <taxon>Actinomycetota</taxon>
        <taxon>Actinomycetes</taxon>
        <taxon>Frankiales</taxon>
        <taxon>Frankiaceae</taxon>
        <taxon>Protofrankia</taxon>
    </lineage>
</organism>
<protein>
    <recommendedName>
        <fullName evidence="1">DUF6879 domain-containing protein</fullName>
    </recommendedName>
</protein>
<accession>A0A1C3PA82</accession>
<dbReference type="AlphaFoldDB" id="A0A1C3PA82"/>
<name>A0A1C3PA82_9ACTN</name>
<dbReference type="Pfam" id="PF21806">
    <property type="entry name" value="DUF6879"/>
    <property type="match status" value="1"/>
</dbReference>
<reference evidence="3" key="1">
    <citation type="submission" date="2016-02" db="EMBL/GenBank/DDBJ databases">
        <authorList>
            <person name="Wibberg D."/>
        </authorList>
    </citation>
    <scope>NUCLEOTIDE SEQUENCE [LARGE SCALE GENOMIC DNA]</scope>
</reference>
<evidence type="ECO:0000313" key="3">
    <source>
        <dbReference type="Proteomes" id="UP000199013"/>
    </source>
</evidence>
<evidence type="ECO:0000259" key="1">
    <source>
        <dbReference type="Pfam" id="PF21806"/>
    </source>
</evidence>
<dbReference type="Proteomes" id="UP000199013">
    <property type="component" value="Unassembled WGS sequence"/>
</dbReference>
<proteinExistence type="predicted"/>
<keyword evidence="3" id="KW-1185">Reference proteome</keyword>
<evidence type="ECO:0000313" key="2">
    <source>
        <dbReference type="EMBL" id="SBW26723.1"/>
    </source>
</evidence>
<dbReference type="EMBL" id="FLUV01002119">
    <property type="protein sequence ID" value="SBW26723.1"/>
    <property type="molecule type" value="Genomic_DNA"/>
</dbReference>
<gene>
    <name evidence="2" type="ORF">FDG2_5022</name>
</gene>